<proteinExistence type="predicted"/>
<dbReference type="AlphaFoldDB" id="A0AAJ1JA94"/>
<accession>A0AAJ1JA94</accession>
<sequence>MKHLTVWTASEHTKLFGMLNEPFFIGKIARFTGRSTNEVLTKLLNIGLCDFSSKTNTVTAARYTNMLCMNGYIAFLPKLLSLGWEHALIGKEEALKAPEWWLKSAKFPQSAHGKKINRNGSIWINDEIRTVISMMKEAKLFTEICLSLARNEIEVADMLVDIGILAFSDNKPIYLTEINPHKQAKYSFNDALVLIDNGWSIKNQNLTAPDWWVSLAKEPDAAPEPVKTEEKNKTNNRELYGFVKNSMSSFLSLIKENGELVYLNNSSIDEFEVKEIAEYVGIIVISDNSCEKVARIKLSQFFKKPYNTKKELIKYGWLVDGDHLNAPTWWLYE</sequence>
<evidence type="ECO:0000313" key="1">
    <source>
        <dbReference type="EMBL" id="MDE1480092.1"/>
    </source>
</evidence>
<protein>
    <submittedName>
        <fullName evidence="1">Uncharacterized protein</fullName>
    </submittedName>
</protein>
<dbReference type="EMBL" id="JAILSO010000097">
    <property type="protein sequence ID" value="MDE1480092.1"/>
    <property type="molecule type" value="Genomic_DNA"/>
</dbReference>
<comment type="caution">
    <text evidence="1">The sequence shown here is derived from an EMBL/GenBank/DDBJ whole genome shotgun (WGS) entry which is preliminary data.</text>
</comment>
<reference evidence="1" key="1">
    <citation type="submission" date="2021-08" db="EMBL/GenBank/DDBJ databases">
        <authorList>
            <person name="Papudeshi B."/>
            <person name="Bashey-Visser F."/>
        </authorList>
    </citation>
    <scope>NUCLEOTIDE SEQUENCE</scope>
    <source>
        <strain evidence="1">MC_266_E_2016</strain>
    </source>
</reference>
<organism evidence="1 2">
    <name type="scientific">Xenorhabdus bovienii</name>
    <name type="common">Xenorhabdus nematophila subsp. bovienii</name>
    <dbReference type="NCBI Taxonomy" id="40576"/>
    <lineage>
        <taxon>Bacteria</taxon>
        <taxon>Pseudomonadati</taxon>
        <taxon>Pseudomonadota</taxon>
        <taxon>Gammaproteobacteria</taxon>
        <taxon>Enterobacterales</taxon>
        <taxon>Morganellaceae</taxon>
        <taxon>Xenorhabdus</taxon>
    </lineage>
</organism>
<name>A0AAJ1JA94_XENBV</name>
<dbReference type="Proteomes" id="UP001222434">
    <property type="component" value="Unassembled WGS sequence"/>
</dbReference>
<reference evidence="1" key="2">
    <citation type="journal article" date="2022" name="J. Evol. Biol.">
        <title>Pre- and post-association barriers to host switching in sympatric mutualists.</title>
        <authorList>
            <person name="Dinges Z.M."/>
            <person name="Phillips R.K."/>
            <person name="Lively C.M."/>
            <person name="Bashey F."/>
        </authorList>
    </citation>
    <scope>NUCLEOTIDE SEQUENCE</scope>
    <source>
        <strain evidence="1">MC_266_E_2016</strain>
    </source>
</reference>
<evidence type="ECO:0000313" key="2">
    <source>
        <dbReference type="Proteomes" id="UP001222434"/>
    </source>
</evidence>
<dbReference type="RefSeq" id="WP_274713535.1">
    <property type="nucleotide sequence ID" value="NZ_JAILSO010000097.1"/>
</dbReference>
<gene>
    <name evidence="1" type="ORF">KKJ01_18165</name>
</gene>